<proteinExistence type="predicted"/>
<gene>
    <name evidence="2" type="ORF">ACFLIM_32155</name>
</gene>
<name>A0ABW7AKH3_9ACTN</name>
<dbReference type="Proteomes" id="UP001603978">
    <property type="component" value="Unassembled WGS sequence"/>
</dbReference>
<protein>
    <submittedName>
        <fullName evidence="2">Uncharacterized protein</fullName>
    </submittedName>
</protein>
<reference evidence="2 3" key="1">
    <citation type="submission" date="2024-10" db="EMBL/GenBank/DDBJ databases">
        <authorList>
            <person name="Topkara A.R."/>
            <person name="Saygin H."/>
        </authorList>
    </citation>
    <scope>NUCLEOTIDE SEQUENCE [LARGE SCALE GENOMIC DNA]</scope>
    <source>
        <strain evidence="2 3">M3C6</strain>
    </source>
</reference>
<dbReference type="EMBL" id="JBICRM010000024">
    <property type="protein sequence ID" value="MFG1707871.1"/>
    <property type="molecule type" value="Genomic_DNA"/>
</dbReference>
<evidence type="ECO:0000256" key="1">
    <source>
        <dbReference type="SAM" id="MobiDB-lite"/>
    </source>
</evidence>
<evidence type="ECO:0000313" key="2">
    <source>
        <dbReference type="EMBL" id="MFG1707871.1"/>
    </source>
</evidence>
<keyword evidence="3" id="KW-1185">Reference proteome</keyword>
<evidence type="ECO:0000313" key="3">
    <source>
        <dbReference type="Proteomes" id="UP001603978"/>
    </source>
</evidence>
<sequence>MIKKLHEMGMRSSHMYAAGMASLCLSCATWMMSRNRTGKRSAIERADHWGIFIGQWAPTFFTLGVALRMEETHRELEEPEMGMLDREQRARAGARAGV</sequence>
<comment type="caution">
    <text evidence="2">The sequence shown here is derived from an EMBL/GenBank/DDBJ whole genome shotgun (WGS) entry which is preliminary data.</text>
</comment>
<feature type="region of interest" description="Disordered" evidence="1">
    <location>
        <begin position="76"/>
        <end position="98"/>
    </location>
</feature>
<organism evidence="2 3">
    <name type="scientific">Nonomuraea marmarensis</name>
    <dbReference type="NCBI Taxonomy" id="3351344"/>
    <lineage>
        <taxon>Bacteria</taxon>
        <taxon>Bacillati</taxon>
        <taxon>Actinomycetota</taxon>
        <taxon>Actinomycetes</taxon>
        <taxon>Streptosporangiales</taxon>
        <taxon>Streptosporangiaceae</taxon>
        <taxon>Nonomuraea</taxon>
    </lineage>
</organism>
<dbReference type="RefSeq" id="WP_393171900.1">
    <property type="nucleotide sequence ID" value="NZ_JBICRM010000024.1"/>
</dbReference>
<accession>A0ABW7AKH3</accession>